<dbReference type="InterPro" id="IPR013087">
    <property type="entry name" value="Znf_C2H2_type"/>
</dbReference>
<dbReference type="OrthoDB" id="7786239at2759"/>
<evidence type="ECO:0000256" key="2">
    <source>
        <dbReference type="ARBA" id="ARBA00022723"/>
    </source>
</evidence>
<comment type="subcellular location">
    <subcellularLocation>
        <location evidence="1">Nucleus</location>
    </subcellularLocation>
</comment>
<dbReference type="PROSITE" id="PS00028">
    <property type="entry name" value="ZINC_FINGER_C2H2_1"/>
    <property type="match status" value="5"/>
</dbReference>
<evidence type="ECO:0000256" key="5">
    <source>
        <dbReference type="ARBA" id="ARBA00022833"/>
    </source>
</evidence>
<dbReference type="PROSITE" id="PS50157">
    <property type="entry name" value="ZINC_FINGER_C2H2_2"/>
    <property type="match status" value="5"/>
</dbReference>
<dbReference type="Pfam" id="PF00096">
    <property type="entry name" value="zf-C2H2"/>
    <property type="match status" value="2"/>
</dbReference>
<dbReference type="SMART" id="SM00355">
    <property type="entry name" value="ZnF_C2H2"/>
    <property type="match status" value="8"/>
</dbReference>
<evidence type="ECO:0000313" key="13">
    <source>
        <dbReference type="EMBL" id="KAG5668392.1"/>
    </source>
</evidence>
<dbReference type="PANTHER" id="PTHR24404:SF111">
    <property type="entry name" value="GASTRULA ZINC FINGER PROTEIN XLCGF49.1-LIKE-RELATED"/>
    <property type="match status" value="1"/>
</dbReference>
<feature type="coiled-coil region" evidence="10">
    <location>
        <begin position="214"/>
        <end position="243"/>
    </location>
</feature>
<comment type="caution">
    <text evidence="13">The sequence shown here is derived from an EMBL/GenBank/DDBJ whole genome shotgun (WGS) entry which is preliminary data.</text>
</comment>
<feature type="binding site" evidence="9">
    <location>
        <position position="52"/>
    </location>
    <ligand>
        <name>Zn(2+)</name>
        <dbReference type="ChEBI" id="CHEBI:29105"/>
    </ligand>
</feature>
<evidence type="ECO:0000313" key="14">
    <source>
        <dbReference type="Proteomes" id="UP001107558"/>
    </source>
</evidence>
<dbReference type="InterPro" id="IPR012934">
    <property type="entry name" value="Znf_AD"/>
</dbReference>
<keyword evidence="7" id="KW-0539">Nucleus</keyword>
<dbReference type="Gene3D" id="3.40.1800.20">
    <property type="match status" value="1"/>
</dbReference>
<feature type="domain" description="C2H2-type" evidence="11">
    <location>
        <begin position="300"/>
        <end position="328"/>
    </location>
</feature>
<keyword evidence="4 8" id="KW-0863">Zinc-finger</keyword>
<dbReference type="SUPFAM" id="SSF57667">
    <property type="entry name" value="beta-beta-alpha zinc fingers"/>
    <property type="match status" value="3"/>
</dbReference>
<feature type="binding site" evidence="9">
    <location>
        <position position="12"/>
    </location>
    <ligand>
        <name>Zn(2+)</name>
        <dbReference type="ChEBI" id="CHEBI:29105"/>
    </ligand>
</feature>
<keyword evidence="14" id="KW-1185">Reference proteome</keyword>
<dbReference type="GO" id="GO:0000978">
    <property type="term" value="F:RNA polymerase II cis-regulatory region sequence-specific DNA binding"/>
    <property type="evidence" value="ECO:0007669"/>
    <property type="project" value="TreeGrafter"/>
</dbReference>
<evidence type="ECO:0000256" key="6">
    <source>
        <dbReference type="ARBA" id="ARBA00023125"/>
    </source>
</evidence>
<dbReference type="Gene3D" id="3.30.160.60">
    <property type="entry name" value="Classic Zinc Finger"/>
    <property type="match status" value="4"/>
</dbReference>
<feature type="binding site" evidence="9">
    <location>
        <position position="49"/>
    </location>
    <ligand>
        <name>Zn(2+)</name>
        <dbReference type="ChEBI" id="CHEBI:29105"/>
    </ligand>
</feature>
<protein>
    <recommendedName>
        <fullName evidence="15">Zinc finger protein</fullName>
    </recommendedName>
</protein>
<dbReference type="PROSITE" id="PS51915">
    <property type="entry name" value="ZAD"/>
    <property type="match status" value="1"/>
</dbReference>
<dbReference type="GO" id="GO:0008270">
    <property type="term" value="F:zinc ion binding"/>
    <property type="evidence" value="ECO:0007669"/>
    <property type="project" value="UniProtKB-UniRule"/>
</dbReference>
<keyword evidence="10" id="KW-0175">Coiled coil</keyword>
<feature type="domain" description="C2H2-type" evidence="11">
    <location>
        <begin position="271"/>
        <end position="299"/>
    </location>
</feature>
<feature type="domain" description="C2H2-type" evidence="11">
    <location>
        <begin position="330"/>
        <end position="357"/>
    </location>
</feature>
<keyword evidence="5 9" id="KW-0862">Zinc</keyword>
<dbReference type="GO" id="GO:0006357">
    <property type="term" value="P:regulation of transcription by RNA polymerase II"/>
    <property type="evidence" value="ECO:0007669"/>
    <property type="project" value="TreeGrafter"/>
</dbReference>
<dbReference type="GO" id="GO:0003700">
    <property type="term" value="F:DNA-binding transcription factor activity"/>
    <property type="evidence" value="ECO:0007669"/>
    <property type="project" value="TreeGrafter"/>
</dbReference>
<evidence type="ECO:0000259" key="12">
    <source>
        <dbReference type="PROSITE" id="PS51915"/>
    </source>
</evidence>
<proteinExistence type="predicted"/>
<gene>
    <name evidence="13" type="ORF">PVAND_016332</name>
</gene>
<organism evidence="13 14">
    <name type="scientific">Polypedilum vanderplanki</name>
    <name type="common">Sleeping chironomid midge</name>
    <dbReference type="NCBI Taxonomy" id="319348"/>
    <lineage>
        <taxon>Eukaryota</taxon>
        <taxon>Metazoa</taxon>
        <taxon>Ecdysozoa</taxon>
        <taxon>Arthropoda</taxon>
        <taxon>Hexapoda</taxon>
        <taxon>Insecta</taxon>
        <taxon>Pterygota</taxon>
        <taxon>Neoptera</taxon>
        <taxon>Endopterygota</taxon>
        <taxon>Diptera</taxon>
        <taxon>Nematocera</taxon>
        <taxon>Chironomoidea</taxon>
        <taxon>Chironomidae</taxon>
        <taxon>Chironominae</taxon>
        <taxon>Polypedilum</taxon>
        <taxon>Polypedilum</taxon>
    </lineage>
</organism>
<evidence type="ECO:0000256" key="7">
    <source>
        <dbReference type="ARBA" id="ARBA00023242"/>
    </source>
</evidence>
<feature type="binding site" evidence="9">
    <location>
        <position position="9"/>
    </location>
    <ligand>
        <name>Zn(2+)</name>
        <dbReference type="ChEBI" id="CHEBI:29105"/>
    </ligand>
</feature>
<evidence type="ECO:0000256" key="3">
    <source>
        <dbReference type="ARBA" id="ARBA00022737"/>
    </source>
</evidence>
<name>A0A9J6BFJ5_POLVA</name>
<dbReference type="InterPro" id="IPR050589">
    <property type="entry name" value="Ikaros_C2H2-ZF"/>
</dbReference>
<keyword evidence="3" id="KW-0677">Repeat</keyword>
<evidence type="ECO:0000256" key="1">
    <source>
        <dbReference type="ARBA" id="ARBA00004123"/>
    </source>
</evidence>
<keyword evidence="2 9" id="KW-0479">Metal-binding</keyword>
<feature type="domain" description="C2H2-type" evidence="11">
    <location>
        <begin position="388"/>
        <end position="415"/>
    </location>
</feature>
<evidence type="ECO:0008006" key="15">
    <source>
        <dbReference type="Google" id="ProtNLM"/>
    </source>
</evidence>
<evidence type="ECO:0000256" key="9">
    <source>
        <dbReference type="PROSITE-ProRule" id="PRU01263"/>
    </source>
</evidence>
<dbReference type="Proteomes" id="UP001107558">
    <property type="component" value="Chromosome 4"/>
</dbReference>
<dbReference type="EMBL" id="JADBJN010000004">
    <property type="protein sequence ID" value="KAG5668392.1"/>
    <property type="molecule type" value="Genomic_DNA"/>
</dbReference>
<evidence type="ECO:0000256" key="4">
    <source>
        <dbReference type="ARBA" id="ARBA00022771"/>
    </source>
</evidence>
<dbReference type="PANTHER" id="PTHR24404">
    <property type="entry name" value="ZINC FINGER PROTEIN"/>
    <property type="match status" value="1"/>
</dbReference>
<evidence type="ECO:0000256" key="10">
    <source>
        <dbReference type="SAM" id="Coils"/>
    </source>
</evidence>
<dbReference type="Pfam" id="PF07776">
    <property type="entry name" value="zf-AD"/>
    <property type="match status" value="1"/>
</dbReference>
<keyword evidence="6" id="KW-0238">DNA-binding</keyword>
<feature type="domain" description="ZAD" evidence="12">
    <location>
        <begin position="7"/>
        <end position="76"/>
    </location>
</feature>
<evidence type="ECO:0000259" key="11">
    <source>
        <dbReference type="PROSITE" id="PS50157"/>
    </source>
</evidence>
<feature type="domain" description="C2H2-type" evidence="11">
    <location>
        <begin position="359"/>
        <end position="386"/>
    </location>
</feature>
<dbReference type="GO" id="GO:0005634">
    <property type="term" value="C:nucleus"/>
    <property type="evidence" value="ECO:0007669"/>
    <property type="project" value="UniProtKB-SubCell"/>
</dbReference>
<dbReference type="SMART" id="SM00868">
    <property type="entry name" value="zf-AD"/>
    <property type="match status" value="1"/>
</dbReference>
<accession>A0A9J6BFJ5</accession>
<dbReference type="AlphaFoldDB" id="A0A9J6BFJ5"/>
<reference evidence="13" key="1">
    <citation type="submission" date="2021-03" db="EMBL/GenBank/DDBJ databases">
        <title>Chromosome level genome of the anhydrobiotic midge Polypedilum vanderplanki.</title>
        <authorList>
            <person name="Yoshida Y."/>
            <person name="Kikawada T."/>
            <person name="Gusev O."/>
        </authorList>
    </citation>
    <scope>NUCLEOTIDE SEQUENCE</scope>
    <source>
        <strain evidence="13">NIAS01</strain>
        <tissue evidence="13">Whole body or cell culture</tissue>
    </source>
</reference>
<evidence type="ECO:0000256" key="8">
    <source>
        <dbReference type="PROSITE-ProRule" id="PRU00042"/>
    </source>
</evidence>
<dbReference type="SUPFAM" id="SSF57716">
    <property type="entry name" value="Glucocorticoid receptor-like (DNA-binding domain)"/>
    <property type="match status" value="1"/>
</dbReference>
<sequence>MNLDLKSCCRLCLVTDKPMTVITDNLADKINTYLPISLSDDDCLPKNICNTCTDTLKSFDSLYLLAQQSNEKLQKILEKNRRDIEEEAADLAEALMFSDGDNLRLNFAATQDDGSDKSLSIETDLAKDIEERILAMTQLDEIPGAPSQIYNCDFCQPQPPIATLSELNEHLKSAHIDLVFHCETCDNFIDRNNLIEHMMQHLKERMDESGGAGNQNEQSNAVEEEVEMEVEEEEENEENIIDESDGFEPVQPKDKKNLLKEASGSNVKFLKKCHYCPKLFSNRSGRLYHQEQAHFNRRRFQCDKCELSFGLKQTLMNHIRNKHSNNVRSFQCDLCSKAYKTKSALHNHKVYHSKEDPKYHCNYCPKKFHFNFLLQQHETIHLGIAKSFDCDICKKSFNTRNKLTKHRGIHTENKYVCTIEGCTFKGNMKRYLIAHTKRMHS</sequence>
<dbReference type="InterPro" id="IPR036236">
    <property type="entry name" value="Znf_C2H2_sf"/>
</dbReference>